<dbReference type="AlphaFoldDB" id="A0A934J8I7"/>
<dbReference type="Proteomes" id="UP000640274">
    <property type="component" value="Unassembled WGS sequence"/>
</dbReference>
<comment type="caution">
    <text evidence="4">The sequence shown here is derived from an EMBL/GenBank/DDBJ whole genome shotgun (WGS) entry which is preliminary data.</text>
</comment>
<accession>A0A934J8I7</accession>
<organism evidence="4 5">
    <name type="scientific">Paenibacillus roseus</name>
    <dbReference type="NCBI Taxonomy" id="2798579"/>
    <lineage>
        <taxon>Bacteria</taxon>
        <taxon>Bacillati</taxon>
        <taxon>Bacillota</taxon>
        <taxon>Bacilli</taxon>
        <taxon>Bacillales</taxon>
        <taxon>Paenibacillaceae</taxon>
        <taxon>Paenibacillus</taxon>
    </lineage>
</organism>
<keyword evidence="2 3" id="KW-0802">TPR repeat</keyword>
<dbReference type="EMBL" id="JAELUP010000103">
    <property type="protein sequence ID" value="MBJ6363558.1"/>
    <property type="molecule type" value="Genomic_DNA"/>
</dbReference>
<sequence length="181" mass="20893">MNSKESLRKAYESILYGDFEQAVYWFEQAMEGEPDNPDYFYRCSITCFRSGKLHKALVYAQKAVELDHERAEYHYQLQMVEAKLLADKAVKLMEQLQPDYVAALAALNDAIAKDPLSGEALLLLGIANGKLGRYADAVRNLRQLLKLHPQHEEAERLCREYSGKNREGMAPAWKRIRKRNR</sequence>
<dbReference type="Pfam" id="PF14559">
    <property type="entry name" value="TPR_19"/>
    <property type="match status" value="1"/>
</dbReference>
<feature type="repeat" description="TPR" evidence="3">
    <location>
        <begin position="118"/>
        <end position="151"/>
    </location>
</feature>
<name>A0A934J8I7_9BACL</name>
<dbReference type="PANTHER" id="PTHR44858">
    <property type="entry name" value="TETRATRICOPEPTIDE REPEAT PROTEIN 6"/>
    <property type="match status" value="1"/>
</dbReference>
<evidence type="ECO:0000256" key="2">
    <source>
        <dbReference type="ARBA" id="ARBA00022803"/>
    </source>
</evidence>
<dbReference type="RefSeq" id="WP_199021092.1">
    <property type="nucleotide sequence ID" value="NZ_JAELUP010000103.1"/>
</dbReference>
<dbReference type="InterPro" id="IPR050498">
    <property type="entry name" value="Ycf3"/>
</dbReference>
<dbReference type="SMART" id="SM00028">
    <property type="entry name" value="TPR"/>
    <property type="match status" value="3"/>
</dbReference>
<dbReference type="PROSITE" id="PS50005">
    <property type="entry name" value="TPR"/>
    <property type="match status" value="1"/>
</dbReference>
<reference evidence="4" key="1">
    <citation type="submission" date="2020-12" db="EMBL/GenBank/DDBJ databases">
        <authorList>
            <person name="Huq M.A."/>
        </authorList>
    </citation>
    <scope>NUCLEOTIDE SEQUENCE</scope>
    <source>
        <strain evidence="4">MAHUQ-46</strain>
    </source>
</reference>
<dbReference type="Gene3D" id="1.25.40.10">
    <property type="entry name" value="Tetratricopeptide repeat domain"/>
    <property type="match status" value="2"/>
</dbReference>
<dbReference type="SUPFAM" id="SSF48452">
    <property type="entry name" value="TPR-like"/>
    <property type="match status" value="1"/>
</dbReference>
<dbReference type="InterPro" id="IPR019734">
    <property type="entry name" value="TPR_rpt"/>
</dbReference>
<keyword evidence="1" id="KW-0677">Repeat</keyword>
<evidence type="ECO:0000313" key="5">
    <source>
        <dbReference type="Proteomes" id="UP000640274"/>
    </source>
</evidence>
<evidence type="ECO:0000313" key="4">
    <source>
        <dbReference type="EMBL" id="MBJ6363558.1"/>
    </source>
</evidence>
<protein>
    <submittedName>
        <fullName evidence="4">Tetratricopeptide repeat protein</fullName>
    </submittedName>
</protein>
<dbReference type="InterPro" id="IPR011990">
    <property type="entry name" value="TPR-like_helical_dom_sf"/>
</dbReference>
<gene>
    <name evidence="4" type="ORF">JFN88_20325</name>
</gene>
<evidence type="ECO:0000256" key="1">
    <source>
        <dbReference type="ARBA" id="ARBA00022737"/>
    </source>
</evidence>
<evidence type="ECO:0000256" key="3">
    <source>
        <dbReference type="PROSITE-ProRule" id="PRU00339"/>
    </source>
</evidence>
<proteinExistence type="predicted"/>
<keyword evidence="5" id="KW-1185">Reference proteome</keyword>
<dbReference type="PANTHER" id="PTHR44858:SF1">
    <property type="entry name" value="UDP-N-ACETYLGLUCOSAMINE--PEPTIDE N-ACETYLGLUCOSAMINYLTRANSFERASE SPINDLY-RELATED"/>
    <property type="match status" value="1"/>
</dbReference>